<evidence type="ECO:0000313" key="2">
    <source>
        <dbReference type="EMBL" id="QEY24263.1"/>
    </source>
</evidence>
<feature type="region of interest" description="Disordered" evidence="1">
    <location>
        <begin position="1"/>
        <end position="61"/>
    </location>
</feature>
<accession>A0A5P3MRM5</accession>
<gene>
    <name evidence="2" type="ORF">D0T90_06995</name>
</gene>
<evidence type="ECO:0000313" key="3">
    <source>
        <dbReference type="Proteomes" id="UP000325536"/>
    </source>
</evidence>
<dbReference type="AlphaFoldDB" id="A0A5P3MRM5"/>
<sequence>MNQNPPSHEDAPSWESRLEKLRQTRQINAPYTHAPLLQRSPEGGAAAGASAGQTNVRRLDDKSRDKILQEYLKKWQEEHNVGVAESGETVETDTMVLLQENWLAAQNALQTGVSDKHIDSRRSVWFNPKRRSVEFPEPEQEEKPSANQEEGGFADGMEAADLDVVEEKIPVNINVLNPQTVGRKEVFCLSEQELTERLVKRLRPHLTDAVNGIIRTTLQKQVALMTYQMQQTLSEQAPDLVEEVLTHNLQRVLNDLKYEMKYKR</sequence>
<feature type="region of interest" description="Disordered" evidence="1">
    <location>
        <begin position="129"/>
        <end position="153"/>
    </location>
</feature>
<dbReference type="RefSeq" id="WP_123795528.1">
    <property type="nucleotide sequence ID" value="NZ_CP031699.1"/>
</dbReference>
<feature type="compositionally biased region" description="Low complexity" evidence="1">
    <location>
        <begin position="43"/>
        <end position="52"/>
    </location>
</feature>
<dbReference type="EMBL" id="CP031699">
    <property type="protein sequence ID" value="QEY24263.1"/>
    <property type="molecule type" value="Genomic_DNA"/>
</dbReference>
<keyword evidence="3" id="KW-1185">Reference proteome</keyword>
<protein>
    <submittedName>
        <fullName evidence="2">Uncharacterized protein</fullName>
    </submittedName>
</protein>
<feature type="compositionally biased region" description="Basic and acidic residues" evidence="1">
    <location>
        <begin position="7"/>
        <end position="22"/>
    </location>
</feature>
<organism evidence="2 3">
    <name type="scientific">Neisseria animalis</name>
    <dbReference type="NCBI Taxonomy" id="492"/>
    <lineage>
        <taxon>Bacteria</taxon>
        <taxon>Pseudomonadati</taxon>
        <taxon>Pseudomonadota</taxon>
        <taxon>Betaproteobacteria</taxon>
        <taxon>Neisseriales</taxon>
        <taxon>Neisseriaceae</taxon>
        <taxon>Neisseria</taxon>
    </lineage>
</organism>
<dbReference type="OrthoDB" id="8613599at2"/>
<dbReference type="KEGG" id="naq:D0T90_06995"/>
<reference evidence="2 3" key="1">
    <citation type="submission" date="2018-08" db="EMBL/GenBank/DDBJ databases">
        <title>Neisseria animalis ATCC 49930 complete genome.</title>
        <authorList>
            <person name="Veseli I.A."/>
            <person name="Mascarenhas dos Santos A.C."/>
            <person name="Buttler R."/>
            <person name="Pombert J.-F."/>
        </authorList>
    </citation>
    <scope>NUCLEOTIDE SEQUENCE [LARGE SCALE GENOMIC DNA]</scope>
    <source>
        <strain evidence="2 3">ATCC 49930</strain>
    </source>
</reference>
<name>A0A5P3MRM5_NEIAN</name>
<dbReference type="Proteomes" id="UP000325536">
    <property type="component" value="Chromosome"/>
</dbReference>
<evidence type="ECO:0000256" key="1">
    <source>
        <dbReference type="SAM" id="MobiDB-lite"/>
    </source>
</evidence>
<proteinExistence type="predicted"/>